<evidence type="ECO:0000256" key="1">
    <source>
        <dbReference type="SAM" id="MobiDB-lite"/>
    </source>
</evidence>
<feature type="region of interest" description="Disordered" evidence="1">
    <location>
        <begin position="1"/>
        <end position="20"/>
    </location>
</feature>
<feature type="transmembrane region" description="Helical" evidence="2">
    <location>
        <begin position="87"/>
        <end position="105"/>
    </location>
</feature>
<gene>
    <name evidence="3" type="ORF">SFRICE_013407</name>
</gene>
<organism evidence="3">
    <name type="scientific">Spodoptera frugiperda</name>
    <name type="common">Fall armyworm</name>
    <dbReference type="NCBI Taxonomy" id="7108"/>
    <lineage>
        <taxon>Eukaryota</taxon>
        <taxon>Metazoa</taxon>
        <taxon>Ecdysozoa</taxon>
        <taxon>Arthropoda</taxon>
        <taxon>Hexapoda</taxon>
        <taxon>Insecta</taxon>
        <taxon>Pterygota</taxon>
        <taxon>Neoptera</taxon>
        <taxon>Endopterygota</taxon>
        <taxon>Lepidoptera</taxon>
        <taxon>Glossata</taxon>
        <taxon>Ditrysia</taxon>
        <taxon>Noctuoidea</taxon>
        <taxon>Noctuidae</taxon>
        <taxon>Amphipyrinae</taxon>
        <taxon>Spodoptera</taxon>
    </lineage>
</organism>
<keyword evidence="2" id="KW-0472">Membrane</keyword>
<accession>A0A2H1X0B6</accession>
<keyword evidence="2" id="KW-0812">Transmembrane</keyword>
<protein>
    <submittedName>
        <fullName evidence="3">SFRICE_013407</fullName>
    </submittedName>
</protein>
<reference evidence="3" key="1">
    <citation type="submission" date="2016-07" db="EMBL/GenBank/DDBJ databases">
        <authorList>
            <person name="Bretaudeau A."/>
        </authorList>
    </citation>
    <scope>NUCLEOTIDE SEQUENCE</scope>
    <source>
        <strain evidence="3">Rice</strain>
        <tissue evidence="3">Whole body</tissue>
    </source>
</reference>
<keyword evidence="2" id="KW-1133">Transmembrane helix</keyword>
<evidence type="ECO:0000256" key="2">
    <source>
        <dbReference type="SAM" id="Phobius"/>
    </source>
</evidence>
<evidence type="ECO:0000313" key="3">
    <source>
        <dbReference type="EMBL" id="SOQ58692.1"/>
    </source>
</evidence>
<dbReference type="AlphaFoldDB" id="A0A2H1X0B6"/>
<proteinExistence type="predicted"/>
<name>A0A2H1X0B6_SPOFR</name>
<sequence>MRDDSRLSRNSREIRDESRRSQFVDLERRNKVHHDRIELSRKNENRQRELVEARSQNVLLSRNRDQISMMDNKMESEKEFNTANWQYVLYTLQAAYLCALFLQLLKPSHTGKSHIRSFSWLPVSSHYNPIKVD</sequence>
<dbReference type="EMBL" id="ODYU01012404">
    <property type="protein sequence ID" value="SOQ58692.1"/>
    <property type="molecule type" value="Genomic_DNA"/>
</dbReference>